<dbReference type="Proteomes" id="UP000031433">
    <property type="component" value="Unassembled WGS sequence"/>
</dbReference>
<keyword evidence="1" id="KW-0472">Membrane</keyword>
<comment type="caution">
    <text evidence="3">The sequence shown here is derived from an EMBL/GenBank/DDBJ whole genome shotgun (WGS) entry which is preliminary data.</text>
</comment>
<reference evidence="3 4" key="1">
    <citation type="submission" date="2015-01" db="EMBL/GenBank/DDBJ databases">
        <title>Genome sequence of the anaerobic bacterium Geobacter soli GSS01, a dissimilatory Fe(III) reducer from soil.</title>
        <authorList>
            <person name="Yang G."/>
            <person name="Zhou S."/>
        </authorList>
    </citation>
    <scope>NUCLEOTIDE SEQUENCE [LARGE SCALE GENOMIC DNA]</scope>
    <source>
        <strain evidence="3 4">GSS01</strain>
    </source>
</reference>
<evidence type="ECO:0000313" key="3">
    <source>
        <dbReference type="EMBL" id="KIE43785.1"/>
    </source>
</evidence>
<keyword evidence="2" id="KW-0732">Signal</keyword>
<proteinExistence type="predicted"/>
<evidence type="ECO:0000256" key="1">
    <source>
        <dbReference type="SAM" id="Phobius"/>
    </source>
</evidence>
<dbReference type="AlphaFoldDB" id="A0A0C1U835"/>
<feature type="chain" id="PRO_5002139408" evidence="2">
    <location>
        <begin position="21"/>
        <end position="74"/>
    </location>
</feature>
<sequence>MKTTAIALIATIATATTAFGASGAAIDEGGFLAPLFLAFGAAIVAFQTVPAFMLMGSMLKGLFAPKVEEGATTR</sequence>
<evidence type="ECO:0000256" key="2">
    <source>
        <dbReference type="SAM" id="SignalP"/>
    </source>
</evidence>
<gene>
    <name evidence="3" type="ORF">SE37_14705</name>
</gene>
<keyword evidence="1" id="KW-0812">Transmembrane</keyword>
<dbReference type="EMBL" id="JXBL01000001">
    <property type="protein sequence ID" value="KIE43785.1"/>
    <property type="molecule type" value="Genomic_DNA"/>
</dbReference>
<evidence type="ECO:0000313" key="4">
    <source>
        <dbReference type="Proteomes" id="UP000031433"/>
    </source>
</evidence>
<protein>
    <submittedName>
        <fullName evidence="3">Uncharacterized protein</fullName>
    </submittedName>
</protein>
<accession>A0A0C1U835</accession>
<feature type="signal peptide" evidence="2">
    <location>
        <begin position="1"/>
        <end position="20"/>
    </location>
</feature>
<keyword evidence="4" id="KW-1185">Reference proteome</keyword>
<name>A0A0C1U835_9BACT</name>
<organism evidence="3 4">
    <name type="scientific">Geobacter soli</name>
    <dbReference type="NCBI Taxonomy" id="1510391"/>
    <lineage>
        <taxon>Bacteria</taxon>
        <taxon>Pseudomonadati</taxon>
        <taxon>Thermodesulfobacteriota</taxon>
        <taxon>Desulfuromonadia</taxon>
        <taxon>Geobacterales</taxon>
        <taxon>Geobacteraceae</taxon>
        <taxon>Geobacter</taxon>
    </lineage>
</organism>
<dbReference type="RefSeq" id="WP_039647580.1">
    <property type="nucleotide sequence ID" value="NZ_JXBL01000001.1"/>
</dbReference>
<keyword evidence="1" id="KW-1133">Transmembrane helix</keyword>
<feature type="transmembrane region" description="Helical" evidence="1">
    <location>
        <begin position="30"/>
        <end position="54"/>
    </location>
</feature>